<evidence type="ECO:0000256" key="2">
    <source>
        <dbReference type="ARBA" id="ARBA00022803"/>
    </source>
</evidence>
<dbReference type="Gene3D" id="1.25.40.10">
    <property type="entry name" value="Tetratricopeptide repeat domain"/>
    <property type="match status" value="2"/>
</dbReference>
<keyword evidence="2 3" id="KW-0802">TPR repeat</keyword>
<feature type="repeat" description="TPR" evidence="3">
    <location>
        <begin position="461"/>
        <end position="494"/>
    </location>
</feature>
<dbReference type="InterPro" id="IPR011990">
    <property type="entry name" value="TPR-like_helical_dom_sf"/>
</dbReference>
<dbReference type="PANTHER" id="PTHR44943:SF8">
    <property type="entry name" value="TPR REPEAT-CONTAINING PROTEIN MJ0263"/>
    <property type="match status" value="1"/>
</dbReference>
<evidence type="ECO:0000256" key="4">
    <source>
        <dbReference type="SAM" id="MobiDB-lite"/>
    </source>
</evidence>
<evidence type="ECO:0000256" key="3">
    <source>
        <dbReference type="PROSITE-ProRule" id="PRU00339"/>
    </source>
</evidence>
<evidence type="ECO:0000313" key="6">
    <source>
        <dbReference type="Proteomes" id="UP000268469"/>
    </source>
</evidence>
<dbReference type="InterPro" id="IPR019734">
    <property type="entry name" value="TPR_rpt"/>
</dbReference>
<accession>A0A660SKQ7</accession>
<dbReference type="InterPro" id="IPR013105">
    <property type="entry name" value="TPR_2"/>
</dbReference>
<dbReference type="InterPro" id="IPR051685">
    <property type="entry name" value="Ycf3/AcsC/BcsC/TPR_MFPF"/>
</dbReference>
<gene>
    <name evidence="5" type="ORF">DRP53_02140</name>
</gene>
<dbReference type="Proteomes" id="UP000268469">
    <property type="component" value="Unassembled WGS sequence"/>
</dbReference>
<dbReference type="Pfam" id="PF07719">
    <property type="entry name" value="TPR_2"/>
    <property type="match status" value="1"/>
</dbReference>
<evidence type="ECO:0000256" key="1">
    <source>
        <dbReference type="ARBA" id="ARBA00022737"/>
    </source>
</evidence>
<name>A0A660SKQ7_UNCW3</name>
<dbReference type="SUPFAM" id="SSF48452">
    <property type="entry name" value="TPR-like"/>
    <property type="match status" value="1"/>
</dbReference>
<dbReference type="SMART" id="SM00028">
    <property type="entry name" value="TPR"/>
    <property type="match status" value="3"/>
</dbReference>
<feature type="repeat" description="TPR" evidence="3">
    <location>
        <begin position="528"/>
        <end position="561"/>
    </location>
</feature>
<dbReference type="Gene3D" id="2.60.40.1120">
    <property type="entry name" value="Carboxypeptidase-like, regulatory domain"/>
    <property type="match status" value="1"/>
</dbReference>
<organism evidence="5 6">
    <name type="scientific">candidate division WOR-3 bacterium</name>
    <dbReference type="NCBI Taxonomy" id="2052148"/>
    <lineage>
        <taxon>Bacteria</taxon>
        <taxon>Bacteria division WOR-3</taxon>
    </lineage>
</organism>
<protein>
    <recommendedName>
        <fullName evidence="7">Tetratricopeptide repeat protein</fullName>
    </recommendedName>
</protein>
<dbReference type="AlphaFoldDB" id="A0A660SKQ7"/>
<dbReference type="PROSITE" id="PS50005">
    <property type="entry name" value="TPR"/>
    <property type="match status" value="2"/>
</dbReference>
<dbReference type="PROSITE" id="PS50293">
    <property type="entry name" value="TPR_REGION"/>
    <property type="match status" value="1"/>
</dbReference>
<dbReference type="SUPFAM" id="SSF49464">
    <property type="entry name" value="Carboxypeptidase regulatory domain-like"/>
    <property type="match status" value="1"/>
</dbReference>
<dbReference type="PANTHER" id="PTHR44943">
    <property type="entry name" value="CELLULOSE SYNTHASE OPERON PROTEIN C"/>
    <property type="match status" value="1"/>
</dbReference>
<comment type="caution">
    <text evidence="5">The sequence shown here is derived from an EMBL/GenBank/DDBJ whole genome shotgun (WGS) entry which is preliminary data.</text>
</comment>
<sequence length="580" mass="65303">MARLSASGVGLPDGKRCGSPSASGVGGDLRLTTQDRWLNFYHGGTMRRGALVIALIITPFLWGDFTRTSGLVDIPTAPSLKPGEFLIITNTSFNLRSGFSYPVEADFAVRYGINDRSEIVISAFNIDAYALSGMYQILEETERRPSICFGIDNITYNSYISPIGIRRGRTYPDHEYKYRNPELFSCFFSFTKNLYFLTLAAGLGRGRFVGYGPRSHYFNTDGLFGQGWKEGHGSAMAIGLFFGLAFRFAHGFNLIFEMDGRDGNIGARYQFKHGALNLSFSHLEGTFSAAGGPAGNFSTRLSAGFEVSSLLWTGKIRHGVIAGKVIDEVNQEPVTNVILEIKELNKRYKVRKGQFKLTLRAGGYTFEFRKRGYNKRIKHVTIKAGKTVEYTFYMAKTPEALKKEMMAESLDVIMKRAIFFFNHDSLLQAKQQFELALQIDPDYEDAKTYLEATNRKISELIGIYRTNALVATDRKDYATAIRNWEEVLKLDPENERAKVEIAVLKKLMTRKPTKKVTKPVKKVSPEEIEALYQRGVRLFGQKRYKEALKIFNTVLKLDPNHTGAKRYKARTEARLKAAGG</sequence>
<proteinExistence type="predicted"/>
<reference evidence="5 6" key="1">
    <citation type="submission" date="2018-06" db="EMBL/GenBank/DDBJ databases">
        <title>Extensive metabolic versatility and redundancy in microbially diverse, dynamic hydrothermal sediments.</title>
        <authorList>
            <person name="Dombrowski N."/>
            <person name="Teske A."/>
            <person name="Baker B.J."/>
        </authorList>
    </citation>
    <scope>NUCLEOTIDE SEQUENCE [LARGE SCALE GENOMIC DNA]</scope>
    <source>
        <strain evidence="5">B36_G15</strain>
    </source>
</reference>
<dbReference type="InterPro" id="IPR008969">
    <property type="entry name" value="CarboxyPept-like_regulatory"/>
</dbReference>
<keyword evidence="1" id="KW-0677">Repeat</keyword>
<feature type="region of interest" description="Disordered" evidence="4">
    <location>
        <begin position="1"/>
        <end position="24"/>
    </location>
</feature>
<evidence type="ECO:0000313" key="5">
    <source>
        <dbReference type="EMBL" id="RKX71313.1"/>
    </source>
</evidence>
<evidence type="ECO:0008006" key="7">
    <source>
        <dbReference type="Google" id="ProtNLM"/>
    </source>
</evidence>
<dbReference type="EMBL" id="QNBE01000012">
    <property type="protein sequence ID" value="RKX71313.1"/>
    <property type="molecule type" value="Genomic_DNA"/>
</dbReference>